<name>A0A2T7A9P4_TUBBO</name>
<dbReference type="Proteomes" id="UP000244722">
    <property type="component" value="Unassembled WGS sequence"/>
</dbReference>
<evidence type="ECO:0000313" key="2">
    <source>
        <dbReference type="Proteomes" id="UP000244722"/>
    </source>
</evidence>
<evidence type="ECO:0000313" key="1">
    <source>
        <dbReference type="EMBL" id="PUU84461.1"/>
    </source>
</evidence>
<gene>
    <name evidence="1" type="ORF">B9Z19DRAFT_1060312</name>
</gene>
<dbReference type="EMBL" id="NESQ01000001">
    <property type="protein sequence ID" value="PUU84461.1"/>
    <property type="molecule type" value="Genomic_DNA"/>
</dbReference>
<reference evidence="1 2" key="1">
    <citation type="submission" date="2017-04" db="EMBL/GenBank/DDBJ databases">
        <title>Draft genome sequence of Tuber borchii Vittad., a whitish edible truffle.</title>
        <authorList>
            <consortium name="DOE Joint Genome Institute"/>
            <person name="Murat C."/>
            <person name="Kuo A."/>
            <person name="Barry K.W."/>
            <person name="Clum A."/>
            <person name="Dockter R.B."/>
            <person name="Fauchery L."/>
            <person name="Iotti M."/>
            <person name="Kohler A."/>
            <person name="Labutti K."/>
            <person name="Lindquist E.A."/>
            <person name="Lipzen A."/>
            <person name="Ohm R.A."/>
            <person name="Wang M."/>
            <person name="Grigoriev I.V."/>
            <person name="Zambonelli A."/>
            <person name="Martin F.M."/>
        </authorList>
    </citation>
    <scope>NUCLEOTIDE SEQUENCE [LARGE SCALE GENOMIC DNA]</scope>
    <source>
        <strain evidence="1 2">Tbo3840</strain>
    </source>
</reference>
<keyword evidence="2" id="KW-1185">Reference proteome</keyword>
<comment type="caution">
    <text evidence="1">The sequence shown here is derived from an EMBL/GenBank/DDBJ whole genome shotgun (WGS) entry which is preliminary data.</text>
</comment>
<sequence length="126" mass="13939">MSKQRGPTTSLAKRGQIVGLANLRSDRRLSLKEIANETNVPLSTCSDIIRFSTLRISEINIPDPCFEDNLRPRPTAIKGQNQALSVEEKARVIAIALQDALHCLIYSQTFYPLMVSTAATLQRSPS</sequence>
<proteinExistence type="predicted"/>
<dbReference type="AlphaFoldDB" id="A0A2T7A9P4"/>
<accession>A0A2T7A9P4</accession>
<dbReference type="OrthoDB" id="6594069at2759"/>
<organism evidence="1 2">
    <name type="scientific">Tuber borchii</name>
    <name type="common">White truffle</name>
    <dbReference type="NCBI Taxonomy" id="42251"/>
    <lineage>
        <taxon>Eukaryota</taxon>
        <taxon>Fungi</taxon>
        <taxon>Dikarya</taxon>
        <taxon>Ascomycota</taxon>
        <taxon>Pezizomycotina</taxon>
        <taxon>Pezizomycetes</taxon>
        <taxon>Pezizales</taxon>
        <taxon>Tuberaceae</taxon>
        <taxon>Tuber</taxon>
    </lineage>
</organism>
<protein>
    <submittedName>
        <fullName evidence="1">Uncharacterized protein</fullName>
    </submittedName>
</protein>